<sequence>MNKKDGRPEAWHARALHDYAEQLTIAVRMLEFAAGYRDGVNEAQVAA</sequence>
<dbReference type="Proteomes" id="UP000827738">
    <property type="component" value="Segment"/>
</dbReference>
<dbReference type="EMBL" id="OK040780">
    <property type="protein sequence ID" value="UDL14888.1"/>
    <property type="molecule type" value="Genomic_DNA"/>
</dbReference>
<keyword evidence="2" id="KW-1185">Reference proteome</keyword>
<accession>A0AAE9C1W6</accession>
<organism evidence="1 2">
    <name type="scientific">Arthrobacter phage Sarge</name>
    <dbReference type="NCBI Taxonomy" id="2885974"/>
    <lineage>
        <taxon>Viruses</taxon>
        <taxon>Duplodnaviria</taxon>
        <taxon>Heunggongvirae</taxon>
        <taxon>Uroviricota</taxon>
        <taxon>Caudoviricetes</taxon>
        <taxon>Sargevirus</taxon>
        <taxon>Sargevirus sarge</taxon>
    </lineage>
</organism>
<dbReference type="KEGG" id="vg:77925149"/>
<reference evidence="1" key="1">
    <citation type="submission" date="2021-09" db="EMBL/GenBank/DDBJ databases">
        <authorList>
            <person name="Prude D.S."/>
            <person name="Stokes N.T."/>
            <person name="Pimienta A.M."/>
            <person name="Mendez E."/>
            <person name="Powell L.D."/>
            <person name="Woodhouse A.S."/>
            <person name="Cunningham F.J."/>
            <person name="Greenfield T.L."/>
            <person name="Smith J.A."/>
            <person name="Hatke H.L."/>
            <person name="Salama S."/>
            <person name="Beyer A.R."/>
            <person name="Klyczek K."/>
            <person name="Garlena R.A."/>
            <person name="Russell D.A."/>
            <person name="Pope W.H."/>
            <person name="Jacobs-Sera D."/>
            <person name="Hatfull G.F."/>
        </authorList>
    </citation>
    <scope>NUCLEOTIDE SEQUENCE</scope>
</reference>
<evidence type="ECO:0000313" key="2">
    <source>
        <dbReference type="Proteomes" id="UP000827738"/>
    </source>
</evidence>
<dbReference type="RefSeq" id="YP_010649595.1">
    <property type="nucleotide sequence ID" value="NC_070770.1"/>
</dbReference>
<protein>
    <submittedName>
        <fullName evidence="1">Uncharacterized protein</fullName>
    </submittedName>
</protein>
<dbReference type="GeneID" id="77925149"/>
<proteinExistence type="predicted"/>
<gene>
    <name evidence="1" type="primary">41</name>
    <name evidence="1" type="ORF">SEA_SARGE_41</name>
</gene>
<name>A0AAE9C1W6_9CAUD</name>
<evidence type="ECO:0000313" key="1">
    <source>
        <dbReference type="EMBL" id="UDL14888.1"/>
    </source>
</evidence>